<dbReference type="InterPro" id="IPR023267">
    <property type="entry name" value="RCMT"/>
</dbReference>
<dbReference type="PROSITE" id="PS51686">
    <property type="entry name" value="SAM_MT_RSMB_NOP"/>
    <property type="match status" value="1"/>
</dbReference>
<evidence type="ECO:0000256" key="6">
    <source>
        <dbReference type="ARBA" id="ARBA00022884"/>
    </source>
</evidence>
<feature type="active site" description="Nucleophile" evidence="7">
    <location>
        <position position="232"/>
    </location>
</feature>
<gene>
    <name evidence="10" type="ORF">FPZ44_05770</name>
</gene>
<dbReference type="GO" id="GO:0001510">
    <property type="term" value="P:RNA methylation"/>
    <property type="evidence" value="ECO:0007669"/>
    <property type="project" value="InterPro"/>
</dbReference>
<dbReference type="Pfam" id="PF13636">
    <property type="entry name" value="Methyltranf_PUA"/>
    <property type="match status" value="1"/>
</dbReference>
<comment type="similarity">
    <text evidence="1 7">Belongs to the class I-like SAM-binding methyltransferase superfamily. RsmB/NOP family.</text>
</comment>
<dbReference type="PROSITE" id="PS01153">
    <property type="entry name" value="NOL1_NOP2_SUN"/>
    <property type="match status" value="1"/>
</dbReference>
<comment type="caution">
    <text evidence="7">Lacks conserved residue(s) required for the propagation of feature annotation.</text>
</comment>
<evidence type="ECO:0000313" key="11">
    <source>
        <dbReference type="Proteomes" id="UP000318102"/>
    </source>
</evidence>
<feature type="compositionally biased region" description="Basic and acidic residues" evidence="8">
    <location>
        <begin position="356"/>
        <end position="365"/>
    </location>
</feature>
<dbReference type="CDD" id="cd02440">
    <property type="entry name" value="AdoMet_MTases"/>
    <property type="match status" value="1"/>
</dbReference>
<dbReference type="Pfam" id="PF01189">
    <property type="entry name" value="Methyltr_RsmB-F"/>
    <property type="match status" value="1"/>
</dbReference>
<dbReference type="InterPro" id="IPR018314">
    <property type="entry name" value="RsmB/NOL1/NOP2-like_CS"/>
</dbReference>
<dbReference type="InterPro" id="IPR049560">
    <property type="entry name" value="MeTrfase_RsmB-F_NOP2_cat"/>
</dbReference>
<dbReference type="SUPFAM" id="SSF53335">
    <property type="entry name" value="S-adenosyl-L-methionine-dependent methyltransferases"/>
    <property type="match status" value="1"/>
</dbReference>
<dbReference type="PRINTS" id="PR02008">
    <property type="entry name" value="RCMTFAMILY"/>
</dbReference>
<accession>A0A559IY92</accession>
<protein>
    <submittedName>
        <fullName evidence="10">rRNA cytosine-C5-methyltransferase</fullName>
    </submittedName>
</protein>
<organism evidence="10 11">
    <name type="scientific">Paenibacillus agilis</name>
    <dbReference type="NCBI Taxonomy" id="3020863"/>
    <lineage>
        <taxon>Bacteria</taxon>
        <taxon>Bacillati</taxon>
        <taxon>Bacillota</taxon>
        <taxon>Bacilli</taxon>
        <taxon>Bacillales</taxon>
        <taxon>Paenibacillaceae</taxon>
        <taxon>Paenibacillus</taxon>
    </lineage>
</organism>
<keyword evidence="11" id="KW-1185">Reference proteome</keyword>
<dbReference type="Pfam" id="PF17126">
    <property type="entry name" value="RsmF_methylt_CI"/>
    <property type="match status" value="1"/>
</dbReference>
<evidence type="ECO:0000256" key="4">
    <source>
        <dbReference type="ARBA" id="ARBA00022679"/>
    </source>
</evidence>
<dbReference type="PANTHER" id="PTHR22807:SF30">
    <property type="entry name" value="28S RRNA (CYTOSINE(4447)-C(5))-METHYLTRANSFERASE-RELATED"/>
    <property type="match status" value="1"/>
</dbReference>
<feature type="region of interest" description="Disordered" evidence="8">
    <location>
        <begin position="341"/>
        <end position="368"/>
    </location>
</feature>
<evidence type="ECO:0000256" key="1">
    <source>
        <dbReference type="ARBA" id="ARBA00007494"/>
    </source>
</evidence>
<dbReference type="GO" id="GO:0008173">
    <property type="term" value="F:RNA methyltransferase activity"/>
    <property type="evidence" value="ECO:0007669"/>
    <property type="project" value="InterPro"/>
</dbReference>
<dbReference type="Gene3D" id="3.40.50.150">
    <property type="entry name" value="Vaccinia Virus protein VP39"/>
    <property type="match status" value="1"/>
</dbReference>
<evidence type="ECO:0000256" key="8">
    <source>
        <dbReference type="SAM" id="MobiDB-lite"/>
    </source>
</evidence>
<dbReference type="CDD" id="cd21147">
    <property type="entry name" value="RsmF_methylt_CTD1"/>
    <property type="match status" value="1"/>
</dbReference>
<feature type="compositionally biased region" description="Basic residues" evidence="8">
    <location>
        <begin position="341"/>
        <end position="355"/>
    </location>
</feature>
<feature type="domain" description="SAM-dependent MTase RsmB/NOP-type" evidence="9">
    <location>
        <begin position="23"/>
        <end position="315"/>
    </location>
</feature>
<name>A0A559IY92_9BACL</name>
<dbReference type="Proteomes" id="UP000318102">
    <property type="component" value="Unassembled WGS sequence"/>
</dbReference>
<dbReference type="EMBL" id="VNJK01000001">
    <property type="protein sequence ID" value="TVX92599.1"/>
    <property type="molecule type" value="Genomic_DNA"/>
</dbReference>
<evidence type="ECO:0000313" key="10">
    <source>
        <dbReference type="EMBL" id="TVX92599.1"/>
    </source>
</evidence>
<dbReference type="InterPro" id="IPR027391">
    <property type="entry name" value="Nol1_Nop2_Fmu_2"/>
</dbReference>
<feature type="binding site" evidence="7">
    <location>
        <position position="134"/>
    </location>
    <ligand>
        <name>S-adenosyl-L-methionine</name>
        <dbReference type="ChEBI" id="CHEBI:59789"/>
    </ligand>
</feature>
<evidence type="ECO:0000259" key="9">
    <source>
        <dbReference type="PROSITE" id="PS51686"/>
    </source>
</evidence>
<dbReference type="InterPro" id="IPR031341">
    <property type="entry name" value="Methyltr_RsmF_N"/>
</dbReference>
<keyword evidence="3 7" id="KW-0489">Methyltransferase</keyword>
<evidence type="ECO:0000256" key="3">
    <source>
        <dbReference type="ARBA" id="ARBA00022603"/>
    </source>
</evidence>
<reference evidence="10 11" key="1">
    <citation type="submission" date="2019-07" db="EMBL/GenBank/DDBJ databases">
        <authorList>
            <person name="Kim J."/>
        </authorList>
    </citation>
    <scope>NUCLEOTIDE SEQUENCE [LARGE SCALE GENOMIC DNA]</scope>
    <source>
        <strain evidence="10 11">N4</strain>
    </source>
</reference>
<keyword evidence="2" id="KW-0963">Cytoplasm</keyword>
<dbReference type="Gene3D" id="2.30.130.60">
    <property type="match status" value="1"/>
</dbReference>
<feature type="binding site" evidence="7">
    <location>
        <begin position="110"/>
        <end position="116"/>
    </location>
    <ligand>
        <name>S-adenosyl-L-methionine</name>
        <dbReference type="ChEBI" id="CHEBI:59789"/>
    </ligand>
</feature>
<dbReference type="InterPro" id="IPR001678">
    <property type="entry name" value="MeTrfase_RsmB-F_NOP2_dom"/>
</dbReference>
<keyword evidence="5 7" id="KW-0949">S-adenosyl-L-methionine</keyword>
<evidence type="ECO:0000256" key="5">
    <source>
        <dbReference type="ARBA" id="ARBA00022691"/>
    </source>
</evidence>
<keyword evidence="6 7" id="KW-0694">RNA-binding</keyword>
<sequence length="526" mass="59467">MKTLPQMFIEQMQNRLGEEWESFLQSYHISPYAGLRVNTLKKSVKAWKEIAPMELSPIPWTQDGFYIDPSLRPGKHPYYHAGFYYIQEPSAMAPVELLEPQDGDYVLDLCAAPGGKSVQIASRIGQNGVLVTNDIHPDRTKALVRNMELYGVTRAIVLNEEPARIADAFPQWFDRVLVDAPCSGEGMFRKDPDMVRAWEREPVTAYAAMQQDILDSAAKLVAPGGRLVYSTCTFSPEENEASIARFLTKYPDFRVRTIELKHGMEAGRPEWARACMEEQGWVAAEEAIEATAGTIRLWPHRVNGEGHYVAVLEREGERPARSVASLHQPDVDVDAIRKLSHVSSRPKQKGKGKQTHKSDSRKDQMVKLPKGIRRPEQEYVDTYAEWSKQQLVNNRCELNACIGNYAYDCPLPVERLLKLKVARPGLFLGTLKNGRFEPSHALALALQPSDMLRTLPLKLEQQEVIAYLRGDTLTVDPDRLCTASDLSVKDRKGYVMITLENCPLGFGKWVDGILKNEYPAAWRWIT</sequence>
<proteinExistence type="inferred from homology"/>
<dbReference type="InterPro" id="IPR031340">
    <property type="entry name" value="RsmF_methylt_CI"/>
</dbReference>
<dbReference type="PANTHER" id="PTHR22807">
    <property type="entry name" value="NOP2 YEAST -RELATED NOL1/NOP2/FMU SUN DOMAIN-CONTAINING"/>
    <property type="match status" value="1"/>
</dbReference>
<dbReference type="RefSeq" id="WP_144988215.1">
    <property type="nucleotide sequence ID" value="NZ_VNJK01000001.1"/>
</dbReference>
<dbReference type="Gene3D" id="3.30.70.1170">
    <property type="entry name" value="Sun protein, domain 3"/>
    <property type="match status" value="1"/>
</dbReference>
<dbReference type="InterPro" id="IPR029063">
    <property type="entry name" value="SAM-dependent_MTases_sf"/>
</dbReference>
<keyword evidence="4 7" id="KW-0808">Transferase</keyword>
<comment type="caution">
    <text evidence="10">The sequence shown here is derived from an EMBL/GenBank/DDBJ whole genome shotgun (WGS) entry which is preliminary data.</text>
</comment>
<evidence type="ECO:0000256" key="2">
    <source>
        <dbReference type="ARBA" id="ARBA00022490"/>
    </source>
</evidence>
<dbReference type="OrthoDB" id="9810297at2"/>
<dbReference type="GO" id="GO:0003723">
    <property type="term" value="F:RNA binding"/>
    <property type="evidence" value="ECO:0007669"/>
    <property type="project" value="UniProtKB-UniRule"/>
</dbReference>
<feature type="binding site" evidence="7">
    <location>
        <position position="179"/>
    </location>
    <ligand>
        <name>S-adenosyl-L-methionine</name>
        <dbReference type="ChEBI" id="CHEBI:59789"/>
    </ligand>
</feature>
<dbReference type="Pfam" id="PF17125">
    <property type="entry name" value="Methyltr_RsmF_N"/>
    <property type="match status" value="1"/>
</dbReference>
<evidence type="ECO:0000256" key="7">
    <source>
        <dbReference type="PROSITE-ProRule" id="PRU01023"/>
    </source>
</evidence>
<dbReference type="AlphaFoldDB" id="A0A559IY92"/>